<proteinExistence type="predicted"/>
<sequence>MLRRIAALALPALGAAVLHWPSIASAQQTYASFREVDFFYSQRPEVFRELWQDAKTQTVRVAVLGDSQETSPGSHGFQYIPLLNYEMWKRFGNSPETPVVGCFYYGSSPPANWLLAGQCAAPGPTATRLNATQILPNARPMAFSTLNSATNITGGNRGQLTLLQHDANGADASAGIPTDVSYFNTSGVVKARIYAATHPASGEIAYQARPNASAAPSYSAAATSSGTLTLGLQSPTFEIKSGETDALEFNGNHYMGLEVFGSSDSALTDIVGLRFVNETHPEGVVVDNFSLGGYTASRFLSQHANAGAMFAAFGFHAAIIHYGANEGGSVSAAQFKSDITTVISRVRGWVGDSNFPIILIADVYENGLTTAQTAVYDRYVGAQLSIAQADPNVMVINARRLMEDIGWNATSGRSAEFLVDRVHYTGLGAQKLSAAAVAAMMGEIRVNDCPSDPGAVTLQSSMTLVVELGGTTACTNHGQLTVAQALTLNQPTLKVDLKEGFTPKTGDTFKLLSFASLTGTFASLSLPELPSGLSWNTDELYTTGTIAVEATPDPPATSPPPAAEPGTGNASGNGSQTVSSGGGGSANYFFLVLLGLTALLRKLVKISVAPFRTRARHTFVGQ</sequence>
<keyword evidence="4" id="KW-1185">Reference proteome</keyword>
<dbReference type="Gene3D" id="3.40.50.1110">
    <property type="entry name" value="SGNH hydrolase"/>
    <property type="match status" value="1"/>
</dbReference>
<feature type="chain" id="PRO_5047145970" evidence="2">
    <location>
        <begin position="27"/>
        <end position="622"/>
    </location>
</feature>
<reference evidence="4" key="1">
    <citation type="journal article" date="2019" name="Int. J. Syst. Evol. Microbiol.">
        <title>The Global Catalogue of Microorganisms (GCM) 10K type strain sequencing project: providing services to taxonomists for standard genome sequencing and annotation.</title>
        <authorList>
            <consortium name="The Broad Institute Genomics Platform"/>
            <consortium name="The Broad Institute Genome Sequencing Center for Infectious Disease"/>
            <person name="Wu L."/>
            <person name="Ma J."/>
        </authorList>
    </citation>
    <scope>NUCLEOTIDE SEQUENCE [LARGE SCALE GENOMIC DNA]</scope>
    <source>
        <strain evidence="4">CGMCC 1.10759</strain>
    </source>
</reference>
<dbReference type="GO" id="GO:0016787">
    <property type="term" value="F:hydrolase activity"/>
    <property type="evidence" value="ECO:0007669"/>
    <property type="project" value="UniProtKB-KW"/>
</dbReference>
<evidence type="ECO:0000313" key="4">
    <source>
        <dbReference type="Proteomes" id="UP001595904"/>
    </source>
</evidence>
<dbReference type="CDD" id="cd00229">
    <property type="entry name" value="SGNH_hydrolase"/>
    <property type="match status" value="1"/>
</dbReference>
<evidence type="ECO:0000256" key="2">
    <source>
        <dbReference type="SAM" id="SignalP"/>
    </source>
</evidence>
<organism evidence="3 4">
    <name type="scientific">Steroidobacter flavus</name>
    <dbReference type="NCBI Taxonomy" id="1842136"/>
    <lineage>
        <taxon>Bacteria</taxon>
        <taxon>Pseudomonadati</taxon>
        <taxon>Pseudomonadota</taxon>
        <taxon>Gammaproteobacteria</taxon>
        <taxon>Steroidobacterales</taxon>
        <taxon>Steroidobacteraceae</taxon>
        <taxon>Steroidobacter</taxon>
    </lineage>
</organism>
<gene>
    <name evidence="3" type="ORF">ACFPN2_01645</name>
</gene>
<dbReference type="SUPFAM" id="SSF52266">
    <property type="entry name" value="SGNH hydrolase"/>
    <property type="match status" value="1"/>
</dbReference>
<keyword evidence="2" id="KW-0732">Signal</keyword>
<dbReference type="InterPro" id="IPR036514">
    <property type="entry name" value="SGNH_hydro_sf"/>
</dbReference>
<dbReference type="RefSeq" id="WP_380594316.1">
    <property type="nucleotide sequence ID" value="NZ_JBHSDU010000001.1"/>
</dbReference>
<evidence type="ECO:0000313" key="3">
    <source>
        <dbReference type="EMBL" id="MFC4307771.1"/>
    </source>
</evidence>
<keyword evidence="3" id="KW-0378">Hydrolase</keyword>
<evidence type="ECO:0000256" key="1">
    <source>
        <dbReference type="SAM" id="MobiDB-lite"/>
    </source>
</evidence>
<protein>
    <submittedName>
        <fullName evidence="3">SGNH/GDSL hydrolase family protein</fullName>
    </submittedName>
</protein>
<dbReference type="Proteomes" id="UP001595904">
    <property type="component" value="Unassembled WGS sequence"/>
</dbReference>
<feature type="compositionally biased region" description="Pro residues" evidence="1">
    <location>
        <begin position="552"/>
        <end position="563"/>
    </location>
</feature>
<dbReference type="EMBL" id="JBHSDU010000001">
    <property type="protein sequence ID" value="MFC4307771.1"/>
    <property type="molecule type" value="Genomic_DNA"/>
</dbReference>
<comment type="caution">
    <text evidence="3">The sequence shown here is derived from an EMBL/GenBank/DDBJ whole genome shotgun (WGS) entry which is preliminary data.</text>
</comment>
<name>A0ABV8SJI0_9GAMM</name>
<accession>A0ABV8SJI0</accession>
<feature type="region of interest" description="Disordered" evidence="1">
    <location>
        <begin position="549"/>
        <end position="578"/>
    </location>
</feature>
<feature type="signal peptide" evidence="2">
    <location>
        <begin position="1"/>
        <end position="26"/>
    </location>
</feature>